<dbReference type="AlphaFoldDB" id="A0A538SCC7"/>
<feature type="domain" description="Rv2993c-like N-terminal" evidence="3">
    <location>
        <begin position="2"/>
        <end position="48"/>
    </location>
</feature>
<sequence length="260" mass="27695">MARYLVGGTPCYGRLEGDAFLRMERAPWEGGGETGARDRRDAVRLLPPVLPTKIVCVGLNYTEHIAESATVLPGRAPQSRPDEPLLFLKPPSAVIGSGEAIRYPPGVGRLDPEAEMAVVIGRRAMAVAAADAHRYIAGLTCMNDVSARDYQRRDGQWTRAKGFDTFAPLGPWLAVGLDPATLSVECRVNGQVRQSGRTSDLLFPVPFLVSFISRVMTLEPGDVIATGTPAGVAPVVPGDRVEVEVEGVGVLENPVVSAAP</sequence>
<evidence type="ECO:0000313" key="5">
    <source>
        <dbReference type="Proteomes" id="UP000320184"/>
    </source>
</evidence>
<keyword evidence="4" id="KW-0378">Hydrolase</keyword>
<proteinExistence type="predicted"/>
<organism evidence="4 5">
    <name type="scientific">Eiseniibacteriota bacterium</name>
    <dbReference type="NCBI Taxonomy" id="2212470"/>
    <lineage>
        <taxon>Bacteria</taxon>
        <taxon>Candidatus Eiseniibacteriota</taxon>
    </lineage>
</organism>
<dbReference type="Proteomes" id="UP000320184">
    <property type="component" value="Unassembled WGS sequence"/>
</dbReference>
<gene>
    <name evidence="4" type="ORF">E6K73_10690</name>
</gene>
<dbReference type="SUPFAM" id="SSF56529">
    <property type="entry name" value="FAH"/>
    <property type="match status" value="1"/>
</dbReference>
<dbReference type="Pfam" id="PF10370">
    <property type="entry name" value="Rv2993c-like_N"/>
    <property type="match status" value="1"/>
</dbReference>
<feature type="domain" description="Fumarylacetoacetase-like C-terminal" evidence="2">
    <location>
        <begin position="53"/>
        <end position="256"/>
    </location>
</feature>
<name>A0A538SCC7_UNCEI</name>
<dbReference type="Gene3D" id="3.90.850.10">
    <property type="entry name" value="Fumarylacetoacetase-like, C-terminal domain"/>
    <property type="match status" value="1"/>
</dbReference>
<reference evidence="4 5" key="1">
    <citation type="journal article" date="2019" name="Nat. Microbiol.">
        <title>Mediterranean grassland soil C-N compound turnover is dependent on rainfall and depth, and is mediated by genomically divergent microorganisms.</title>
        <authorList>
            <person name="Diamond S."/>
            <person name="Andeer P.F."/>
            <person name="Li Z."/>
            <person name="Crits-Christoph A."/>
            <person name="Burstein D."/>
            <person name="Anantharaman K."/>
            <person name="Lane K.R."/>
            <person name="Thomas B.C."/>
            <person name="Pan C."/>
            <person name="Northen T.R."/>
            <person name="Banfield J.F."/>
        </authorList>
    </citation>
    <scope>NUCLEOTIDE SEQUENCE [LARGE SCALE GENOMIC DNA]</scope>
    <source>
        <strain evidence="4">WS_3</strain>
    </source>
</reference>
<dbReference type="FunFam" id="3.90.850.10:FF:000002">
    <property type="entry name" value="2-hydroxyhepta-2,4-diene-1,7-dioate isomerase"/>
    <property type="match status" value="1"/>
</dbReference>
<dbReference type="InterPro" id="IPR018833">
    <property type="entry name" value="Rv2993c-like_N"/>
</dbReference>
<dbReference type="GO" id="GO:0018773">
    <property type="term" value="F:acetylpyruvate hydrolase activity"/>
    <property type="evidence" value="ECO:0007669"/>
    <property type="project" value="TreeGrafter"/>
</dbReference>
<comment type="caution">
    <text evidence="4">The sequence shown here is derived from an EMBL/GenBank/DDBJ whole genome shotgun (WGS) entry which is preliminary data.</text>
</comment>
<dbReference type="InterPro" id="IPR036663">
    <property type="entry name" value="Fumarylacetoacetase_C_sf"/>
</dbReference>
<evidence type="ECO:0000259" key="2">
    <source>
        <dbReference type="Pfam" id="PF01557"/>
    </source>
</evidence>
<protein>
    <submittedName>
        <fullName evidence="4">Fumarylacetoacetate hydrolase family protein</fullName>
    </submittedName>
</protein>
<dbReference type="Pfam" id="PF01557">
    <property type="entry name" value="FAA_hydrolase"/>
    <property type="match status" value="1"/>
</dbReference>
<evidence type="ECO:0000313" key="4">
    <source>
        <dbReference type="EMBL" id="TMQ49024.1"/>
    </source>
</evidence>
<keyword evidence="1" id="KW-0479">Metal-binding</keyword>
<evidence type="ECO:0000259" key="3">
    <source>
        <dbReference type="Pfam" id="PF10370"/>
    </source>
</evidence>
<dbReference type="GO" id="GO:0016853">
    <property type="term" value="F:isomerase activity"/>
    <property type="evidence" value="ECO:0007669"/>
    <property type="project" value="UniProtKB-ARBA"/>
</dbReference>
<dbReference type="GO" id="GO:0046872">
    <property type="term" value="F:metal ion binding"/>
    <property type="evidence" value="ECO:0007669"/>
    <property type="project" value="UniProtKB-KW"/>
</dbReference>
<dbReference type="PANTHER" id="PTHR11820">
    <property type="entry name" value="ACYLPYRUVASE"/>
    <property type="match status" value="1"/>
</dbReference>
<dbReference type="InterPro" id="IPR011234">
    <property type="entry name" value="Fumarylacetoacetase-like_C"/>
</dbReference>
<dbReference type="EMBL" id="VBOT01000129">
    <property type="protein sequence ID" value="TMQ49024.1"/>
    <property type="molecule type" value="Genomic_DNA"/>
</dbReference>
<evidence type="ECO:0000256" key="1">
    <source>
        <dbReference type="ARBA" id="ARBA00022723"/>
    </source>
</evidence>
<dbReference type="GO" id="GO:0019752">
    <property type="term" value="P:carboxylic acid metabolic process"/>
    <property type="evidence" value="ECO:0007669"/>
    <property type="project" value="UniProtKB-ARBA"/>
</dbReference>
<dbReference type="PANTHER" id="PTHR11820:SF7">
    <property type="entry name" value="ACYLPYRUVASE FAHD1, MITOCHONDRIAL"/>
    <property type="match status" value="1"/>
</dbReference>
<accession>A0A538SCC7</accession>